<accession>A0ABT2LGQ4</accession>
<dbReference type="RefSeq" id="WP_260900019.1">
    <property type="nucleotide sequence ID" value="NZ_JAOCZP010000001.1"/>
</dbReference>
<feature type="region of interest" description="Disordered" evidence="1">
    <location>
        <begin position="66"/>
        <end position="86"/>
    </location>
</feature>
<keyword evidence="2" id="KW-0812">Transmembrane</keyword>
<comment type="caution">
    <text evidence="4">The sequence shown here is derived from an EMBL/GenBank/DDBJ whole genome shotgun (WGS) entry which is preliminary data.</text>
</comment>
<keyword evidence="5" id="KW-1185">Reference proteome</keyword>
<proteinExistence type="predicted"/>
<evidence type="ECO:0000313" key="4">
    <source>
        <dbReference type="EMBL" id="MCT7373691.1"/>
    </source>
</evidence>
<evidence type="ECO:0000256" key="1">
    <source>
        <dbReference type="SAM" id="MobiDB-lite"/>
    </source>
</evidence>
<organism evidence="4 5">
    <name type="scientific">Chelativorans salis</name>
    <dbReference type="NCBI Taxonomy" id="2978478"/>
    <lineage>
        <taxon>Bacteria</taxon>
        <taxon>Pseudomonadati</taxon>
        <taxon>Pseudomonadota</taxon>
        <taxon>Alphaproteobacteria</taxon>
        <taxon>Hyphomicrobiales</taxon>
        <taxon>Phyllobacteriaceae</taxon>
        <taxon>Chelativorans</taxon>
    </lineage>
</organism>
<dbReference type="EMBL" id="JAOCZP010000001">
    <property type="protein sequence ID" value="MCT7373691.1"/>
    <property type="molecule type" value="Genomic_DNA"/>
</dbReference>
<name>A0ABT2LGQ4_9HYPH</name>
<sequence>MKKIAALISFALAALVPTAAFAYVGPGAGLSLLGALWALIAAVGTVLIFIVAWPVRRMLRRRRAANNADARQMEAAPQAQADKQSR</sequence>
<feature type="signal peptide" evidence="3">
    <location>
        <begin position="1"/>
        <end position="22"/>
    </location>
</feature>
<protein>
    <submittedName>
        <fullName evidence="4">Uncharacterized protein</fullName>
    </submittedName>
</protein>
<feature type="chain" id="PRO_5045170465" evidence="3">
    <location>
        <begin position="23"/>
        <end position="86"/>
    </location>
</feature>
<feature type="transmembrane region" description="Helical" evidence="2">
    <location>
        <begin position="32"/>
        <end position="53"/>
    </location>
</feature>
<keyword evidence="3" id="KW-0732">Signal</keyword>
<reference evidence="4 5" key="1">
    <citation type="submission" date="2022-09" db="EMBL/GenBank/DDBJ databases">
        <title>Chelativorans salina sp. nov., a novel slightly halophilic bacterium isolated from a saline lake sediment enrichment.</title>
        <authorList>
            <person name="Gao L."/>
            <person name="Fang B.-Z."/>
            <person name="Li W.-J."/>
        </authorList>
    </citation>
    <scope>NUCLEOTIDE SEQUENCE [LARGE SCALE GENOMIC DNA]</scope>
    <source>
        <strain evidence="4 5">EGI FJ00035</strain>
    </source>
</reference>
<gene>
    <name evidence="4" type="ORF">N5A92_01335</name>
</gene>
<evidence type="ECO:0000313" key="5">
    <source>
        <dbReference type="Proteomes" id="UP001320831"/>
    </source>
</evidence>
<keyword evidence="2" id="KW-0472">Membrane</keyword>
<evidence type="ECO:0000256" key="3">
    <source>
        <dbReference type="SAM" id="SignalP"/>
    </source>
</evidence>
<dbReference type="Proteomes" id="UP001320831">
    <property type="component" value="Unassembled WGS sequence"/>
</dbReference>
<keyword evidence="2" id="KW-1133">Transmembrane helix</keyword>
<evidence type="ECO:0000256" key="2">
    <source>
        <dbReference type="SAM" id="Phobius"/>
    </source>
</evidence>